<dbReference type="SMART" id="SM00857">
    <property type="entry name" value="Resolvase"/>
    <property type="match status" value="1"/>
</dbReference>
<dbReference type="InterPro" id="IPR036162">
    <property type="entry name" value="Resolvase-like_N_sf"/>
</dbReference>
<dbReference type="CDD" id="cd00338">
    <property type="entry name" value="Ser_Recombinase"/>
    <property type="match status" value="1"/>
</dbReference>
<reference evidence="3" key="1">
    <citation type="journal article" date="2019" name="Int. J. Syst. Evol. Microbiol.">
        <title>The Global Catalogue of Microorganisms (GCM) 10K type strain sequencing project: providing services to taxonomists for standard genome sequencing and annotation.</title>
        <authorList>
            <consortium name="The Broad Institute Genomics Platform"/>
            <consortium name="The Broad Institute Genome Sequencing Center for Infectious Disease"/>
            <person name="Wu L."/>
            <person name="Ma J."/>
        </authorList>
    </citation>
    <scope>NUCLEOTIDE SEQUENCE [LARGE SCALE GENOMIC DNA]</scope>
    <source>
        <strain evidence="3">JCM 14969</strain>
    </source>
</reference>
<protein>
    <submittedName>
        <fullName evidence="2">Recombinase family protein</fullName>
    </submittedName>
</protein>
<dbReference type="Gene3D" id="3.90.1750.20">
    <property type="entry name" value="Putative Large Serine Recombinase, Chain B, Domain 2"/>
    <property type="match status" value="1"/>
</dbReference>
<dbReference type="Gene3D" id="3.40.50.1390">
    <property type="entry name" value="Resolvase, N-terminal catalytic domain"/>
    <property type="match status" value="1"/>
</dbReference>
<dbReference type="Proteomes" id="UP001500393">
    <property type="component" value="Unassembled WGS sequence"/>
</dbReference>
<evidence type="ECO:0000313" key="3">
    <source>
        <dbReference type="Proteomes" id="UP001500393"/>
    </source>
</evidence>
<accession>A0ABP4QT60</accession>
<dbReference type="PROSITE" id="PS51736">
    <property type="entry name" value="RECOMBINASES_3"/>
    <property type="match status" value="1"/>
</dbReference>
<dbReference type="Pfam" id="PF00239">
    <property type="entry name" value="Resolvase"/>
    <property type="match status" value="1"/>
</dbReference>
<dbReference type="InterPro" id="IPR011109">
    <property type="entry name" value="DNA_bind_recombinase_dom"/>
</dbReference>
<dbReference type="RefSeq" id="WP_344222758.1">
    <property type="nucleotide sequence ID" value="NZ_BAAAOS010000085.1"/>
</dbReference>
<dbReference type="EMBL" id="BAAAOS010000085">
    <property type="protein sequence ID" value="GAA1620860.1"/>
    <property type="molecule type" value="Genomic_DNA"/>
</dbReference>
<name>A0ABP4QT60_9ACTN</name>
<gene>
    <name evidence="2" type="ORF">GCM10009789_87740</name>
</gene>
<feature type="domain" description="Resolvase/invertase-type recombinase catalytic" evidence="1">
    <location>
        <begin position="2"/>
        <end position="155"/>
    </location>
</feature>
<dbReference type="InterPro" id="IPR038109">
    <property type="entry name" value="DNA_bind_recomb_sf"/>
</dbReference>
<dbReference type="InterPro" id="IPR006119">
    <property type="entry name" value="Resolv_N"/>
</dbReference>
<evidence type="ECO:0000259" key="1">
    <source>
        <dbReference type="PROSITE" id="PS51736"/>
    </source>
</evidence>
<sequence length="231" mass="25429">MQLVASVRVSTREQVENGDGIDIQIRAIRRWARANGHRIVHIARDEGVSGAKDAHERPGLTEALTMIHDGKARGLIVRDLDRLAREVTVQEAILAEVWNGLNARVFTTTGEVLRDDPDDPMRTAMRKMAGVFHELDRLMIVKRLRDGRSTKAAKGGHAVGRYPYGWGPSGPIKAQQKALEVMLRLRDEGQSTRAIAETLTEQGHPTARGGQWSSPTVARILSRHESAGVAA</sequence>
<dbReference type="PANTHER" id="PTHR30461:SF23">
    <property type="entry name" value="DNA RECOMBINASE-RELATED"/>
    <property type="match status" value="1"/>
</dbReference>
<comment type="caution">
    <text evidence="2">The sequence shown here is derived from an EMBL/GenBank/DDBJ whole genome shotgun (WGS) entry which is preliminary data.</text>
</comment>
<dbReference type="InterPro" id="IPR050639">
    <property type="entry name" value="SSR_resolvase"/>
</dbReference>
<evidence type="ECO:0000313" key="2">
    <source>
        <dbReference type="EMBL" id="GAA1620860.1"/>
    </source>
</evidence>
<dbReference type="PANTHER" id="PTHR30461">
    <property type="entry name" value="DNA-INVERTASE FROM LAMBDOID PROPHAGE"/>
    <property type="match status" value="1"/>
</dbReference>
<proteinExistence type="predicted"/>
<keyword evidence="3" id="KW-1185">Reference proteome</keyword>
<dbReference type="SUPFAM" id="SSF53041">
    <property type="entry name" value="Resolvase-like"/>
    <property type="match status" value="1"/>
</dbReference>
<organism evidence="2 3">
    <name type="scientific">Kribbella sancticallisti</name>
    <dbReference type="NCBI Taxonomy" id="460087"/>
    <lineage>
        <taxon>Bacteria</taxon>
        <taxon>Bacillati</taxon>
        <taxon>Actinomycetota</taxon>
        <taxon>Actinomycetes</taxon>
        <taxon>Propionibacteriales</taxon>
        <taxon>Kribbellaceae</taxon>
        <taxon>Kribbella</taxon>
    </lineage>
</organism>
<dbReference type="Pfam" id="PF07508">
    <property type="entry name" value="Recombinase"/>
    <property type="match status" value="1"/>
</dbReference>